<feature type="domain" description="Helicase ATP-binding" evidence="8">
    <location>
        <begin position="33"/>
        <end position="206"/>
    </location>
</feature>
<dbReference type="PROSITE" id="PS51195">
    <property type="entry name" value="Q_MOTIF"/>
    <property type="match status" value="1"/>
</dbReference>
<dbReference type="PROSITE" id="PS51194">
    <property type="entry name" value="HELICASE_CTER"/>
    <property type="match status" value="1"/>
</dbReference>
<dbReference type="STRING" id="1150625.Q75_12975"/>
<feature type="compositionally biased region" description="Basic residues" evidence="7">
    <location>
        <begin position="399"/>
        <end position="408"/>
    </location>
</feature>
<dbReference type="Gene3D" id="3.40.50.300">
    <property type="entry name" value="P-loop containing nucleotide triphosphate hydrolases"/>
    <property type="match status" value="2"/>
</dbReference>
<dbReference type="PATRIC" id="fig|1150625.3.peg.2730"/>
<dbReference type="SMART" id="SM00487">
    <property type="entry name" value="DEXDc"/>
    <property type="match status" value="1"/>
</dbReference>
<dbReference type="GO" id="GO:0005524">
    <property type="term" value="F:ATP binding"/>
    <property type="evidence" value="ECO:0007669"/>
    <property type="project" value="UniProtKB-KW"/>
</dbReference>
<gene>
    <name evidence="11" type="ORF">Q75_12975</name>
</gene>
<feature type="domain" description="DEAD-box RNA helicase Q" evidence="10">
    <location>
        <begin position="2"/>
        <end position="30"/>
    </location>
</feature>
<proteinExistence type="inferred from homology"/>
<dbReference type="GO" id="GO:0016787">
    <property type="term" value="F:hydrolase activity"/>
    <property type="evidence" value="ECO:0007669"/>
    <property type="project" value="UniProtKB-KW"/>
</dbReference>
<dbReference type="AlphaFoldDB" id="A0A147K5T0"/>
<dbReference type="InterPro" id="IPR014001">
    <property type="entry name" value="Helicase_ATP-bd"/>
</dbReference>
<dbReference type="GO" id="GO:0005829">
    <property type="term" value="C:cytosol"/>
    <property type="evidence" value="ECO:0007669"/>
    <property type="project" value="TreeGrafter"/>
</dbReference>
<dbReference type="SUPFAM" id="SSF52540">
    <property type="entry name" value="P-loop containing nucleoside triphosphate hydrolases"/>
    <property type="match status" value="1"/>
</dbReference>
<feature type="region of interest" description="Disordered" evidence="7">
    <location>
        <begin position="373"/>
        <end position="444"/>
    </location>
</feature>
<evidence type="ECO:0000256" key="2">
    <source>
        <dbReference type="ARBA" id="ARBA00022801"/>
    </source>
</evidence>
<keyword evidence="2" id="KW-0378">Hydrolase</keyword>
<dbReference type="Pfam" id="PF00271">
    <property type="entry name" value="Helicase_C"/>
    <property type="match status" value="1"/>
</dbReference>
<dbReference type="Proteomes" id="UP000074108">
    <property type="component" value="Unassembled WGS sequence"/>
</dbReference>
<evidence type="ECO:0000256" key="1">
    <source>
        <dbReference type="ARBA" id="ARBA00022741"/>
    </source>
</evidence>
<dbReference type="Pfam" id="PF00270">
    <property type="entry name" value="DEAD"/>
    <property type="match status" value="1"/>
</dbReference>
<dbReference type="InterPro" id="IPR044742">
    <property type="entry name" value="DEAD/DEAH_RhlB"/>
</dbReference>
<dbReference type="CDD" id="cd18787">
    <property type="entry name" value="SF2_C_DEAD"/>
    <property type="match status" value="1"/>
</dbReference>
<dbReference type="GO" id="GO:0003724">
    <property type="term" value="F:RNA helicase activity"/>
    <property type="evidence" value="ECO:0007669"/>
    <property type="project" value="InterPro"/>
</dbReference>
<dbReference type="EMBL" id="LDYG01000042">
    <property type="protein sequence ID" value="KUP05169.1"/>
    <property type="molecule type" value="Genomic_DNA"/>
</dbReference>
<dbReference type="SMART" id="SM00490">
    <property type="entry name" value="HELICc"/>
    <property type="match status" value="1"/>
</dbReference>
<keyword evidence="4" id="KW-0067">ATP-binding</keyword>
<accession>A0A147K5T0</accession>
<evidence type="ECO:0000256" key="4">
    <source>
        <dbReference type="ARBA" id="ARBA00022840"/>
    </source>
</evidence>
<protein>
    <submittedName>
        <fullName evidence="11">DEAD/DEAH box helicase</fullName>
    </submittedName>
</protein>
<dbReference type="PROSITE" id="PS51192">
    <property type="entry name" value="HELICASE_ATP_BIND_1"/>
    <property type="match status" value="1"/>
</dbReference>
<feature type="domain" description="Helicase C-terminal" evidence="9">
    <location>
        <begin position="230"/>
        <end position="379"/>
    </location>
</feature>
<sequence length="444" mass="50098">MQTFNQLGLHIKSERALEQQGITEPTPIQTEVIPLMVEGRDVIAQAKTGSGKTLAFILPMLEKVDLEKIAVQGLIVAPTRELAIQVTDELKKLVELEFPEVNVLAVYGGQDVEKQLHKLETRNIHIVVATPGRLLDHMRRGTIDLSELDMLILDEADQMLHIGFLPEVEQIIEATPPTRQTALFSATISKDVRKLAKRYQQQPYTVQVKDKERLVEEIEQFVVETTDRKKLQALVEVIKETQPFMGIVFCRTIRRVSKLHMELKAKGFLVDELHGDLSQAKRENVMKRFRDAKIQLLIATDVAARGLDVEGVTHVYNYDIPQDVESYIHRIGRTGRAGETGMAITFSALKDKQALQSLEEGIKRSIPRKIVEVELESPTPSKGKDQNEERKQRREDHIKKNKERKHNNRGAASTRGRSTGGSSRSTGQSNKSSRSSNRGSNRGR</sequence>
<dbReference type="InterPro" id="IPR001650">
    <property type="entry name" value="Helicase_C-like"/>
</dbReference>
<keyword evidence="3 11" id="KW-0347">Helicase</keyword>
<evidence type="ECO:0000256" key="5">
    <source>
        <dbReference type="ARBA" id="ARBA00038437"/>
    </source>
</evidence>
<evidence type="ECO:0000256" key="6">
    <source>
        <dbReference type="PROSITE-ProRule" id="PRU00552"/>
    </source>
</evidence>
<feature type="compositionally biased region" description="Low complexity" evidence="7">
    <location>
        <begin position="409"/>
        <end position="444"/>
    </location>
</feature>
<evidence type="ECO:0000313" key="11">
    <source>
        <dbReference type="EMBL" id="KUP05169.1"/>
    </source>
</evidence>
<keyword evidence="12" id="KW-1185">Reference proteome</keyword>
<evidence type="ECO:0000313" key="12">
    <source>
        <dbReference type="Proteomes" id="UP000074108"/>
    </source>
</evidence>
<organism evidence="11 12">
    <name type="scientific">Bacillus coahuilensis p1.1.43</name>
    <dbReference type="NCBI Taxonomy" id="1150625"/>
    <lineage>
        <taxon>Bacteria</taxon>
        <taxon>Bacillati</taxon>
        <taxon>Bacillota</taxon>
        <taxon>Bacilli</taxon>
        <taxon>Bacillales</taxon>
        <taxon>Bacillaceae</taxon>
        <taxon>Bacillus</taxon>
    </lineage>
</organism>
<feature type="short sequence motif" description="Q motif" evidence="6">
    <location>
        <begin position="2"/>
        <end position="30"/>
    </location>
</feature>
<evidence type="ECO:0000259" key="10">
    <source>
        <dbReference type="PROSITE" id="PS51195"/>
    </source>
</evidence>
<evidence type="ECO:0000259" key="8">
    <source>
        <dbReference type="PROSITE" id="PS51192"/>
    </source>
</evidence>
<dbReference type="InterPro" id="IPR050079">
    <property type="entry name" value="DEAD_box_RNA_helicase"/>
</dbReference>
<name>A0A147K5T0_9BACI</name>
<evidence type="ECO:0000256" key="3">
    <source>
        <dbReference type="ARBA" id="ARBA00022806"/>
    </source>
</evidence>
<dbReference type="RefSeq" id="WP_059351602.1">
    <property type="nucleotide sequence ID" value="NZ_LDYG01000042.1"/>
</dbReference>
<dbReference type="GO" id="GO:0003676">
    <property type="term" value="F:nucleic acid binding"/>
    <property type="evidence" value="ECO:0007669"/>
    <property type="project" value="InterPro"/>
</dbReference>
<dbReference type="CDD" id="cd00268">
    <property type="entry name" value="DEADc"/>
    <property type="match status" value="1"/>
</dbReference>
<reference evidence="11 12" key="1">
    <citation type="journal article" date="2016" name="Front. Microbiol.">
        <title>Microevolution Analysis of Bacillus coahuilensis Unveils Differences in Phosphorus Acquisition Strategies and Their Regulation.</title>
        <authorList>
            <person name="Gomez-Lunar Z."/>
            <person name="Hernandez-Gonzalez I."/>
            <person name="Rodriguez-Torres M.D."/>
            <person name="Souza V."/>
            <person name="Olmedo-Alvarez G."/>
        </authorList>
    </citation>
    <scope>NUCLEOTIDE SEQUENCE [LARGE SCALE GENOMIC DNA]</scope>
    <source>
        <strain evidence="12">p1.1.43</strain>
    </source>
</reference>
<evidence type="ECO:0000256" key="7">
    <source>
        <dbReference type="SAM" id="MobiDB-lite"/>
    </source>
</evidence>
<evidence type="ECO:0000259" key="9">
    <source>
        <dbReference type="PROSITE" id="PS51194"/>
    </source>
</evidence>
<dbReference type="InterPro" id="IPR011545">
    <property type="entry name" value="DEAD/DEAH_box_helicase_dom"/>
</dbReference>
<dbReference type="PANTHER" id="PTHR47959:SF1">
    <property type="entry name" value="ATP-DEPENDENT RNA HELICASE DBPA"/>
    <property type="match status" value="1"/>
</dbReference>
<comment type="similarity">
    <text evidence="5">Belongs to the DEAD box helicase family.</text>
</comment>
<dbReference type="InterPro" id="IPR014014">
    <property type="entry name" value="RNA_helicase_DEAD_Q_motif"/>
</dbReference>
<keyword evidence="1" id="KW-0547">Nucleotide-binding</keyword>
<comment type="caution">
    <text evidence="11">The sequence shown here is derived from an EMBL/GenBank/DDBJ whole genome shotgun (WGS) entry which is preliminary data.</text>
</comment>
<dbReference type="PANTHER" id="PTHR47959">
    <property type="entry name" value="ATP-DEPENDENT RNA HELICASE RHLE-RELATED"/>
    <property type="match status" value="1"/>
</dbReference>
<feature type="compositionally biased region" description="Basic and acidic residues" evidence="7">
    <location>
        <begin position="382"/>
        <end position="398"/>
    </location>
</feature>
<dbReference type="InterPro" id="IPR027417">
    <property type="entry name" value="P-loop_NTPase"/>
</dbReference>